<reference evidence="2 3" key="1">
    <citation type="submission" date="2019-02" db="EMBL/GenBank/DDBJ databases">
        <title>Deep-cultivation of Planctomycetes and their phenomic and genomic characterization uncovers novel biology.</title>
        <authorList>
            <person name="Wiegand S."/>
            <person name="Jogler M."/>
            <person name="Boedeker C."/>
            <person name="Pinto D."/>
            <person name="Vollmers J."/>
            <person name="Rivas-Marin E."/>
            <person name="Kohn T."/>
            <person name="Peeters S.H."/>
            <person name="Heuer A."/>
            <person name="Rast P."/>
            <person name="Oberbeckmann S."/>
            <person name="Bunk B."/>
            <person name="Jeske O."/>
            <person name="Meyerdierks A."/>
            <person name="Storesund J.E."/>
            <person name="Kallscheuer N."/>
            <person name="Luecker S."/>
            <person name="Lage O.M."/>
            <person name="Pohl T."/>
            <person name="Merkel B.J."/>
            <person name="Hornburger P."/>
            <person name="Mueller R.-W."/>
            <person name="Bruemmer F."/>
            <person name="Labrenz M."/>
            <person name="Spormann A.M."/>
            <person name="Op Den Camp H."/>
            <person name="Overmann J."/>
            <person name="Amann R."/>
            <person name="Jetten M.S.M."/>
            <person name="Mascher T."/>
            <person name="Medema M.H."/>
            <person name="Devos D.P."/>
            <person name="Kaster A.-K."/>
            <person name="Ovreas L."/>
            <person name="Rohde M."/>
            <person name="Galperin M.Y."/>
            <person name="Jogler C."/>
        </authorList>
    </citation>
    <scope>NUCLEOTIDE SEQUENCE [LARGE SCALE GENOMIC DNA]</scope>
    <source>
        <strain evidence="2 3">CA85</strain>
    </source>
</reference>
<feature type="compositionally biased region" description="Basic residues" evidence="1">
    <location>
        <begin position="117"/>
        <end position="126"/>
    </location>
</feature>
<dbReference type="Proteomes" id="UP000318053">
    <property type="component" value="Unassembled WGS sequence"/>
</dbReference>
<proteinExistence type="predicted"/>
<feature type="region of interest" description="Disordered" evidence="1">
    <location>
        <begin position="96"/>
        <end position="126"/>
    </location>
</feature>
<dbReference type="EMBL" id="SJPK01000031">
    <property type="protein sequence ID" value="TWT52149.1"/>
    <property type="molecule type" value="Genomic_DNA"/>
</dbReference>
<organism evidence="2 3">
    <name type="scientific">Allorhodopirellula solitaria</name>
    <dbReference type="NCBI Taxonomy" id="2527987"/>
    <lineage>
        <taxon>Bacteria</taxon>
        <taxon>Pseudomonadati</taxon>
        <taxon>Planctomycetota</taxon>
        <taxon>Planctomycetia</taxon>
        <taxon>Pirellulales</taxon>
        <taxon>Pirellulaceae</taxon>
        <taxon>Allorhodopirellula</taxon>
    </lineage>
</organism>
<dbReference type="AlphaFoldDB" id="A0A5C5WPU8"/>
<evidence type="ECO:0000313" key="3">
    <source>
        <dbReference type="Proteomes" id="UP000318053"/>
    </source>
</evidence>
<feature type="compositionally biased region" description="Polar residues" evidence="1">
    <location>
        <begin position="102"/>
        <end position="116"/>
    </location>
</feature>
<dbReference type="RefSeq" id="WP_186775175.1">
    <property type="nucleotide sequence ID" value="NZ_SJPK01000031.1"/>
</dbReference>
<protein>
    <submittedName>
        <fullName evidence="2">Uncharacterized protein</fullName>
    </submittedName>
</protein>
<evidence type="ECO:0000313" key="2">
    <source>
        <dbReference type="EMBL" id="TWT52149.1"/>
    </source>
</evidence>
<feature type="region of interest" description="Disordered" evidence="1">
    <location>
        <begin position="1"/>
        <end position="26"/>
    </location>
</feature>
<sequence length="126" mass="13974">MKWRVSTGTSSWRWRPSEDPKEKPEIERGLDACEQRAEQESLDGLKQQQCRQESLGQLQLWLFLGAARQTCSGLSGFVVGDSSVLDFRGKAEASEMSDAVAEQTQTADTSAVSRSHLSAHARPKYS</sequence>
<feature type="compositionally biased region" description="Polar residues" evidence="1">
    <location>
        <begin position="1"/>
        <end position="12"/>
    </location>
</feature>
<comment type="caution">
    <text evidence="2">The sequence shown here is derived from an EMBL/GenBank/DDBJ whole genome shotgun (WGS) entry which is preliminary data.</text>
</comment>
<accession>A0A5C5WPU8</accession>
<feature type="compositionally biased region" description="Basic and acidic residues" evidence="1">
    <location>
        <begin position="15"/>
        <end position="26"/>
    </location>
</feature>
<keyword evidence="3" id="KW-1185">Reference proteome</keyword>
<evidence type="ECO:0000256" key="1">
    <source>
        <dbReference type="SAM" id="MobiDB-lite"/>
    </source>
</evidence>
<name>A0A5C5WPU8_9BACT</name>
<gene>
    <name evidence="2" type="ORF">CA85_50630</name>
</gene>